<feature type="region of interest" description="Disordered" evidence="6">
    <location>
        <begin position="537"/>
        <end position="569"/>
    </location>
</feature>
<dbReference type="AlphaFoldDB" id="A0A9P6PZS8"/>
<feature type="compositionally biased region" description="Low complexity" evidence="6">
    <location>
        <begin position="184"/>
        <end position="208"/>
    </location>
</feature>
<feature type="region of interest" description="Disordered" evidence="6">
    <location>
        <begin position="122"/>
        <end position="249"/>
    </location>
</feature>
<dbReference type="PROSITE" id="PS00028">
    <property type="entry name" value="ZINC_FINGER_C2H2_1"/>
    <property type="match status" value="1"/>
</dbReference>
<dbReference type="PANTHER" id="PTHR14003">
    <property type="entry name" value="TRANSCRIPTIONAL REPRESSOR PROTEIN YY"/>
    <property type="match status" value="1"/>
</dbReference>
<dbReference type="GO" id="GO:0000981">
    <property type="term" value="F:DNA-binding transcription factor activity, RNA polymerase II-specific"/>
    <property type="evidence" value="ECO:0007669"/>
    <property type="project" value="TreeGrafter"/>
</dbReference>
<feature type="compositionally biased region" description="Polar residues" evidence="6">
    <location>
        <begin position="388"/>
        <end position="406"/>
    </location>
</feature>
<evidence type="ECO:0000259" key="7">
    <source>
        <dbReference type="PROSITE" id="PS50157"/>
    </source>
</evidence>
<protein>
    <recommendedName>
        <fullName evidence="7">C2H2-type domain-containing protein</fullName>
    </recommendedName>
</protein>
<dbReference type="GO" id="GO:0008270">
    <property type="term" value="F:zinc ion binding"/>
    <property type="evidence" value="ECO:0007669"/>
    <property type="project" value="UniProtKB-KW"/>
</dbReference>
<name>A0A9P6PZS8_9FUNG</name>
<dbReference type="PANTHER" id="PTHR14003:SF19">
    <property type="entry name" value="YY2 TRANSCRIPTION FACTOR"/>
    <property type="match status" value="1"/>
</dbReference>
<feature type="region of interest" description="Disordered" evidence="6">
    <location>
        <begin position="1"/>
        <end position="29"/>
    </location>
</feature>
<dbReference type="Proteomes" id="UP000807716">
    <property type="component" value="Unassembled WGS sequence"/>
</dbReference>
<evidence type="ECO:0000256" key="5">
    <source>
        <dbReference type="PROSITE-ProRule" id="PRU00042"/>
    </source>
</evidence>
<sequence length="569" mass="61988">MPVQGSHLTADNVGGNSSSSSRTANPAANIKTEPAAVGVTIKGAKGKLFQCTGFGDCRMVFTRSEHLARHARKHTGEKPFKCVVEGCNRMFSRFDNMVQHTQTHTKGPRRESSAGIASKIALESRRKSEANMLANGRSPKSARIKRTSVSPASGADTSRGRKARIQSMPMLYNGDGRTDRQGSLDRNSSRSSSTRAPPSPISSSDSPPRNQSPSRTGHRSLVDKTYRTRRGSLDSVSSGQGLSSAGSGPSTMSWYASMLHQQPSTNLYRMDSSDRYAYGGHINPTLPPPMPNLQPQYYSHDPFQDTSRRFSLDSSMLEAQMYRRPRHPLSPDRSEDDDSDEINRPFDQMRHGGMVDSIDNVTLPPLRSPSLAPSLPMRLPSIAQTCGSPTSAYHSMRRSSLASSQGGDEYVGGGCENGIGRTRRLSLADLDAPITDTKKVVHMSSTDIVQQAVPVPAEGGVEVSEDEIQALEAFGELWSQGRGMEVESLETSPQPTDQQLPSLQQHQQQQQTPPPLPPLLFKAPSRDHLTNVMKAEFTAPAPGIDHSRRGPRMRGFDPESIPTVGMDLD</sequence>
<feature type="region of interest" description="Disordered" evidence="6">
    <location>
        <begin position="388"/>
        <end position="415"/>
    </location>
</feature>
<dbReference type="Gene3D" id="3.30.160.60">
    <property type="entry name" value="Classic Zinc Finger"/>
    <property type="match status" value="2"/>
</dbReference>
<keyword evidence="9" id="KW-1185">Reference proteome</keyword>
<dbReference type="InterPro" id="IPR036236">
    <property type="entry name" value="Znf_C2H2_sf"/>
</dbReference>
<accession>A0A9P6PZS8</accession>
<feature type="domain" description="C2H2-type" evidence="7">
    <location>
        <begin position="49"/>
        <end position="79"/>
    </location>
</feature>
<organism evidence="8 9">
    <name type="scientific">Actinomortierella ambigua</name>
    <dbReference type="NCBI Taxonomy" id="1343610"/>
    <lineage>
        <taxon>Eukaryota</taxon>
        <taxon>Fungi</taxon>
        <taxon>Fungi incertae sedis</taxon>
        <taxon>Mucoromycota</taxon>
        <taxon>Mortierellomycotina</taxon>
        <taxon>Mortierellomycetes</taxon>
        <taxon>Mortierellales</taxon>
        <taxon>Mortierellaceae</taxon>
        <taxon>Actinomortierella</taxon>
    </lineage>
</organism>
<dbReference type="Pfam" id="PF00096">
    <property type="entry name" value="zf-C2H2"/>
    <property type="match status" value="2"/>
</dbReference>
<dbReference type="GO" id="GO:0000978">
    <property type="term" value="F:RNA polymerase II cis-regulatory region sequence-specific DNA binding"/>
    <property type="evidence" value="ECO:0007669"/>
    <property type="project" value="TreeGrafter"/>
</dbReference>
<dbReference type="GO" id="GO:0031519">
    <property type="term" value="C:PcG protein complex"/>
    <property type="evidence" value="ECO:0007669"/>
    <property type="project" value="TreeGrafter"/>
</dbReference>
<dbReference type="InterPro" id="IPR013087">
    <property type="entry name" value="Znf_C2H2_type"/>
</dbReference>
<evidence type="ECO:0000256" key="2">
    <source>
        <dbReference type="ARBA" id="ARBA00022737"/>
    </source>
</evidence>
<reference evidence="8" key="1">
    <citation type="journal article" date="2020" name="Fungal Divers.">
        <title>Resolving the Mortierellaceae phylogeny through synthesis of multi-gene phylogenetics and phylogenomics.</title>
        <authorList>
            <person name="Vandepol N."/>
            <person name="Liber J."/>
            <person name="Desiro A."/>
            <person name="Na H."/>
            <person name="Kennedy M."/>
            <person name="Barry K."/>
            <person name="Grigoriev I.V."/>
            <person name="Miller A.N."/>
            <person name="O'Donnell K."/>
            <person name="Stajich J.E."/>
            <person name="Bonito G."/>
        </authorList>
    </citation>
    <scope>NUCLEOTIDE SEQUENCE</scope>
    <source>
        <strain evidence="8">BC1065</strain>
    </source>
</reference>
<dbReference type="OrthoDB" id="10018191at2759"/>
<feature type="compositionally biased region" description="Polar residues" evidence="6">
    <location>
        <begin position="1"/>
        <end position="26"/>
    </location>
</feature>
<dbReference type="GO" id="GO:0000785">
    <property type="term" value="C:chromatin"/>
    <property type="evidence" value="ECO:0007669"/>
    <property type="project" value="TreeGrafter"/>
</dbReference>
<keyword evidence="3 5" id="KW-0863">Zinc-finger</keyword>
<proteinExistence type="predicted"/>
<evidence type="ECO:0000256" key="6">
    <source>
        <dbReference type="SAM" id="MobiDB-lite"/>
    </source>
</evidence>
<gene>
    <name evidence="8" type="ORF">DFQ27_005060</name>
</gene>
<evidence type="ECO:0000256" key="3">
    <source>
        <dbReference type="ARBA" id="ARBA00022771"/>
    </source>
</evidence>
<evidence type="ECO:0000256" key="1">
    <source>
        <dbReference type="ARBA" id="ARBA00022723"/>
    </source>
</evidence>
<dbReference type="SUPFAM" id="SSF57667">
    <property type="entry name" value="beta-beta-alpha zinc fingers"/>
    <property type="match status" value="1"/>
</dbReference>
<dbReference type="GO" id="GO:0005667">
    <property type="term" value="C:transcription regulator complex"/>
    <property type="evidence" value="ECO:0007669"/>
    <property type="project" value="TreeGrafter"/>
</dbReference>
<dbReference type="EMBL" id="JAAAJB010000357">
    <property type="protein sequence ID" value="KAG0257549.1"/>
    <property type="molecule type" value="Genomic_DNA"/>
</dbReference>
<feature type="compositionally biased region" description="Low complexity" evidence="6">
    <location>
        <begin position="498"/>
        <end position="511"/>
    </location>
</feature>
<evidence type="ECO:0000313" key="9">
    <source>
        <dbReference type="Proteomes" id="UP000807716"/>
    </source>
</evidence>
<feature type="compositionally biased region" description="Low complexity" evidence="6">
    <location>
        <begin position="233"/>
        <end position="249"/>
    </location>
</feature>
<comment type="caution">
    <text evidence="8">The sequence shown here is derived from an EMBL/GenBank/DDBJ whole genome shotgun (WGS) entry which is preliminary data.</text>
</comment>
<keyword evidence="2" id="KW-0677">Repeat</keyword>
<keyword evidence="1" id="KW-0479">Metal-binding</keyword>
<feature type="compositionally biased region" description="Basic and acidic residues" evidence="6">
    <location>
        <begin position="341"/>
        <end position="350"/>
    </location>
</feature>
<evidence type="ECO:0000256" key="4">
    <source>
        <dbReference type="ARBA" id="ARBA00022833"/>
    </source>
</evidence>
<dbReference type="FunFam" id="3.30.160.60:FF:002343">
    <property type="entry name" value="Zinc finger protein 33A"/>
    <property type="match status" value="1"/>
</dbReference>
<evidence type="ECO:0000313" key="8">
    <source>
        <dbReference type="EMBL" id="KAG0257549.1"/>
    </source>
</evidence>
<feature type="region of interest" description="Disordered" evidence="6">
    <location>
        <begin position="322"/>
        <end position="354"/>
    </location>
</feature>
<feature type="domain" description="C2H2-type" evidence="7">
    <location>
        <begin position="80"/>
        <end position="105"/>
    </location>
</feature>
<feature type="region of interest" description="Disordered" evidence="6">
    <location>
        <begin position="484"/>
        <end position="518"/>
    </location>
</feature>
<keyword evidence="4" id="KW-0862">Zinc</keyword>
<dbReference type="PROSITE" id="PS50157">
    <property type="entry name" value="ZINC_FINGER_C2H2_2"/>
    <property type="match status" value="2"/>
</dbReference>
<dbReference type="SMART" id="SM00355">
    <property type="entry name" value="ZnF_C2H2"/>
    <property type="match status" value="2"/>
</dbReference>